<dbReference type="STRING" id="283909.R7TTT1"/>
<dbReference type="EnsemblMetazoa" id="CapteT30388">
    <property type="protein sequence ID" value="CapteP30388"/>
    <property type="gene ID" value="CapteG30388"/>
</dbReference>
<dbReference type="PROSITE" id="PS50068">
    <property type="entry name" value="LDLRA_2"/>
    <property type="match status" value="1"/>
</dbReference>
<gene>
    <name evidence="3" type="ORF">CAPTEDRAFT_30388</name>
</gene>
<dbReference type="OMA" id="FKTTKAH"/>
<dbReference type="EMBL" id="AMQN01012289">
    <property type="status" value="NOT_ANNOTATED_CDS"/>
    <property type="molecule type" value="Genomic_DNA"/>
</dbReference>
<dbReference type="PANTHER" id="PTHR21105">
    <property type="entry name" value="GH16255P"/>
    <property type="match status" value="1"/>
</dbReference>
<reference evidence="3 5" key="2">
    <citation type="journal article" date="2013" name="Nature">
        <title>Insights into bilaterian evolution from three spiralian genomes.</title>
        <authorList>
            <person name="Simakov O."/>
            <person name="Marletaz F."/>
            <person name="Cho S.J."/>
            <person name="Edsinger-Gonzales E."/>
            <person name="Havlak P."/>
            <person name="Hellsten U."/>
            <person name="Kuo D.H."/>
            <person name="Larsson T."/>
            <person name="Lv J."/>
            <person name="Arendt D."/>
            <person name="Savage R."/>
            <person name="Osoegawa K."/>
            <person name="de Jong P."/>
            <person name="Grimwood J."/>
            <person name="Chapman J.A."/>
            <person name="Shapiro H."/>
            <person name="Aerts A."/>
            <person name="Otillar R.P."/>
            <person name="Terry A.Y."/>
            <person name="Boore J.L."/>
            <person name="Grigoriev I.V."/>
            <person name="Lindberg D.R."/>
            <person name="Seaver E.C."/>
            <person name="Weisblat D.A."/>
            <person name="Putnam N.H."/>
            <person name="Rokhsar D.S."/>
        </authorList>
    </citation>
    <scope>NUCLEOTIDE SEQUENCE</scope>
    <source>
        <strain evidence="3 5">I ESC-2004</strain>
    </source>
</reference>
<keyword evidence="5" id="KW-1185">Reference proteome</keyword>
<dbReference type="HOGENOM" id="CLU_206764_0_0_1"/>
<evidence type="ECO:0000256" key="1">
    <source>
        <dbReference type="ARBA" id="ARBA00023157"/>
    </source>
</evidence>
<accession>R7TTT1</accession>
<dbReference type="InterPro" id="IPR036055">
    <property type="entry name" value="LDL_receptor-like_sf"/>
</dbReference>
<keyword evidence="1" id="KW-1015">Disulfide bond</keyword>
<dbReference type="InterPro" id="IPR002172">
    <property type="entry name" value="LDrepeatLR_classA_rpt"/>
</dbReference>
<evidence type="ECO:0000313" key="4">
    <source>
        <dbReference type="EnsemblMetazoa" id="CapteP30388"/>
    </source>
</evidence>
<evidence type="ECO:0000256" key="2">
    <source>
        <dbReference type="PROSITE-ProRule" id="PRU00124"/>
    </source>
</evidence>
<dbReference type="Proteomes" id="UP000014760">
    <property type="component" value="Unassembled WGS sequence"/>
</dbReference>
<comment type="caution">
    <text evidence="2">Lacks conserved residue(s) required for the propagation of feature annotation.</text>
</comment>
<sequence>VACPVTDDGRRLISCPSPDQFGVYKCIDDHYVCNGRPDCPQAEDEDGTACMFHQIV</sequence>
<evidence type="ECO:0000313" key="3">
    <source>
        <dbReference type="EMBL" id="ELT94420.1"/>
    </source>
</evidence>
<dbReference type="SUPFAM" id="SSF57424">
    <property type="entry name" value="LDL receptor-like module"/>
    <property type="match status" value="1"/>
</dbReference>
<dbReference type="InterPro" id="IPR023415">
    <property type="entry name" value="LDLR_class-A_CS"/>
</dbReference>
<evidence type="ECO:0000313" key="5">
    <source>
        <dbReference type="Proteomes" id="UP000014760"/>
    </source>
</evidence>
<protein>
    <submittedName>
        <fullName evidence="3 4">Uncharacterized protein</fullName>
    </submittedName>
</protein>
<name>R7TTT1_CAPTE</name>
<reference evidence="5" key="1">
    <citation type="submission" date="2012-12" db="EMBL/GenBank/DDBJ databases">
        <authorList>
            <person name="Hellsten U."/>
            <person name="Grimwood J."/>
            <person name="Chapman J.A."/>
            <person name="Shapiro H."/>
            <person name="Aerts A."/>
            <person name="Otillar R.P."/>
            <person name="Terry A.Y."/>
            <person name="Boore J.L."/>
            <person name="Simakov O."/>
            <person name="Marletaz F."/>
            <person name="Cho S.-J."/>
            <person name="Edsinger-Gonzales E."/>
            <person name="Havlak P."/>
            <person name="Kuo D.-H."/>
            <person name="Larsson T."/>
            <person name="Lv J."/>
            <person name="Arendt D."/>
            <person name="Savage R."/>
            <person name="Osoegawa K."/>
            <person name="de Jong P."/>
            <person name="Lindberg D.R."/>
            <person name="Seaver E.C."/>
            <person name="Weisblat D.A."/>
            <person name="Putnam N.H."/>
            <person name="Grigoriev I.V."/>
            <person name="Rokhsar D.S."/>
        </authorList>
    </citation>
    <scope>NUCLEOTIDE SEQUENCE</scope>
    <source>
        <strain evidence="5">I ESC-2004</strain>
    </source>
</reference>
<dbReference type="GO" id="GO:0030297">
    <property type="term" value="F:transmembrane receptor protein tyrosine kinase activator activity"/>
    <property type="evidence" value="ECO:0007669"/>
    <property type="project" value="TreeGrafter"/>
</dbReference>
<dbReference type="Pfam" id="PF00057">
    <property type="entry name" value="Ldl_recept_a"/>
    <property type="match status" value="1"/>
</dbReference>
<dbReference type="AlphaFoldDB" id="R7TTT1"/>
<proteinExistence type="predicted"/>
<dbReference type="EMBL" id="KB309428">
    <property type="protein sequence ID" value="ELT94420.1"/>
    <property type="molecule type" value="Genomic_DNA"/>
</dbReference>
<dbReference type="PANTHER" id="PTHR21105:SF0">
    <property type="entry name" value="GH16255P"/>
    <property type="match status" value="1"/>
</dbReference>
<reference evidence="4" key="3">
    <citation type="submission" date="2015-06" db="UniProtKB">
        <authorList>
            <consortium name="EnsemblMetazoa"/>
        </authorList>
    </citation>
    <scope>IDENTIFICATION</scope>
</reference>
<feature type="non-terminal residue" evidence="3">
    <location>
        <position position="56"/>
    </location>
</feature>
<dbReference type="GO" id="GO:0043195">
    <property type="term" value="C:terminal bouton"/>
    <property type="evidence" value="ECO:0007669"/>
    <property type="project" value="TreeGrafter"/>
</dbReference>
<dbReference type="OrthoDB" id="6417936at2759"/>
<dbReference type="GO" id="GO:0043410">
    <property type="term" value="P:positive regulation of MAPK cascade"/>
    <property type="evidence" value="ECO:0007669"/>
    <property type="project" value="TreeGrafter"/>
</dbReference>
<dbReference type="Gene3D" id="4.10.400.10">
    <property type="entry name" value="Low-density Lipoprotein Receptor"/>
    <property type="match status" value="1"/>
</dbReference>
<feature type="non-terminal residue" evidence="3">
    <location>
        <position position="1"/>
    </location>
</feature>
<dbReference type="PROSITE" id="PS01209">
    <property type="entry name" value="LDLRA_1"/>
    <property type="match status" value="1"/>
</dbReference>
<organism evidence="3">
    <name type="scientific">Capitella teleta</name>
    <name type="common">Polychaete worm</name>
    <dbReference type="NCBI Taxonomy" id="283909"/>
    <lineage>
        <taxon>Eukaryota</taxon>
        <taxon>Metazoa</taxon>
        <taxon>Spiralia</taxon>
        <taxon>Lophotrochozoa</taxon>
        <taxon>Annelida</taxon>
        <taxon>Polychaeta</taxon>
        <taxon>Sedentaria</taxon>
        <taxon>Scolecida</taxon>
        <taxon>Capitellidae</taxon>
        <taxon>Capitella</taxon>
    </lineage>
</organism>